<keyword evidence="3 5" id="KW-1133">Transmembrane helix</keyword>
<dbReference type="Pfam" id="PF03595">
    <property type="entry name" value="SLAC1"/>
    <property type="match status" value="1"/>
</dbReference>
<feature type="transmembrane region" description="Helical" evidence="5">
    <location>
        <begin position="125"/>
        <end position="146"/>
    </location>
</feature>
<dbReference type="InterPro" id="IPR052951">
    <property type="entry name" value="Tellurite_res_ion_channel"/>
</dbReference>
<feature type="transmembrane region" description="Helical" evidence="5">
    <location>
        <begin position="222"/>
        <end position="242"/>
    </location>
</feature>
<accession>E8KHW8</accession>
<dbReference type="PANTHER" id="PTHR37955">
    <property type="entry name" value="TELLURITE RESISTANCE PROTEIN TEHA"/>
    <property type="match status" value="1"/>
</dbReference>
<dbReference type="GO" id="GO:0046583">
    <property type="term" value="F:monoatomic cation efflux transmembrane transporter activity"/>
    <property type="evidence" value="ECO:0007669"/>
    <property type="project" value="TreeGrafter"/>
</dbReference>
<dbReference type="PANTHER" id="PTHR37955:SF1">
    <property type="entry name" value="DEP DOMAIN-CONTAINING PROTEIN"/>
    <property type="match status" value="1"/>
</dbReference>
<feature type="transmembrane region" description="Helical" evidence="5">
    <location>
        <begin position="304"/>
        <end position="331"/>
    </location>
</feature>
<name>E8KHW8_9PAST</name>
<evidence type="ECO:0000256" key="4">
    <source>
        <dbReference type="ARBA" id="ARBA00023136"/>
    </source>
</evidence>
<keyword evidence="2 5" id="KW-0812">Transmembrane</keyword>
<evidence type="ECO:0000256" key="5">
    <source>
        <dbReference type="SAM" id="Phobius"/>
    </source>
</evidence>
<sequence>MKQYSKRAKIGFCVKPILVLESMITKTVFPIPVNYLGMVLGLAGIGLAWRYAAGILPVSHLIGESVLTIAFLIWISLIIVYGYKWFSYPQLARAELIHPIMGCFVSLIMITSLLIAIAIQPYSTFVSDILLVLGIIGQLIFAMLRIGKLWQGNHPTEATTPVLYLPLVAANFVSANALGMIGQNELGMLFLGAGVFSWLCLEPTVQQRLRNLDPVPPTIRPVFGIQFAPAFVCCSAYLSLNGGKIDSFVYLLIGYGLLQFLLLAKLLPWVMQNGLSMGLWAFSFGSASMAGVGLHFYHELSVKPIAMLGMTMFIVGSVVILALILMTLHLIATNRFLLK</sequence>
<dbReference type="AlphaFoldDB" id="E8KHW8"/>
<organism evidence="6 7">
    <name type="scientific">Actinobacillus ureae ATCC 25976</name>
    <dbReference type="NCBI Taxonomy" id="887324"/>
    <lineage>
        <taxon>Bacteria</taxon>
        <taxon>Pseudomonadati</taxon>
        <taxon>Pseudomonadota</taxon>
        <taxon>Gammaproteobacteria</taxon>
        <taxon>Pasteurellales</taxon>
        <taxon>Pasteurellaceae</taxon>
        <taxon>Actinobacillus</taxon>
    </lineage>
</organism>
<gene>
    <name evidence="6" type="primary">tdt</name>
    <name evidence="6" type="ORF">HMPREF0027_1435</name>
</gene>
<feature type="transmembrane region" description="Helical" evidence="5">
    <location>
        <begin position="33"/>
        <end position="53"/>
    </location>
</feature>
<dbReference type="Proteomes" id="UP000005467">
    <property type="component" value="Unassembled WGS sequence"/>
</dbReference>
<evidence type="ECO:0000313" key="7">
    <source>
        <dbReference type="Proteomes" id="UP000005467"/>
    </source>
</evidence>
<protein>
    <submittedName>
        <fullName evidence="6">C4-dicarboxylate transporter/malic acid transport protein</fullName>
    </submittedName>
</protein>
<dbReference type="GO" id="GO:0005886">
    <property type="term" value="C:plasma membrane"/>
    <property type="evidence" value="ECO:0007669"/>
    <property type="project" value="TreeGrafter"/>
</dbReference>
<dbReference type="InterPro" id="IPR039264">
    <property type="entry name" value="TehA"/>
</dbReference>
<feature type="transmembrane region" description="Helical" evidence="5">
    <location>
        <begin position="158"/>
        <end position="178"/>
    </location>
</feature>
<feature type="transmembrane region" description="Helical" evidence="5">
    <location>
        <begin position="279"/>
        <end position="298"/>
    </location>
</feature>
<dbReference type="CDD" id="cd09324">
    <property type="entry name" value="TDT_TehA"/>
    <property type="match status" value="1"/>
</dbReference>
<proteinExistence type="predicted"/>
<feature type="transmembrane region" description="Helical" evidence="5">
    <location>
        <begin position="248"/>
        <end position="267"/>
    </location>
</feature>
<dbReference type="NCBIfam" id="NF008032">
    <property type="entry name" value="PRK10764.1"/>
    <property type="match status" value="1"/>
</dbReference>
<evidence type="ECO:0000313" key="6">
    <source>
        <dbReference type="EMBL" id="EFX91505.1"/>
    </source>
</evidence>
<dbReference type="InterPro" id="IPR038665">
    <property type="entry name" value="Voltage-dep_anion_channel_sf"/>
</dbReference>
<evidence type="ECO:0000256" key="3">
    <source>
        <dbReference type="ARBA" id="ARBA00022989"/>
    </source>
</evidence>
<keyword evidence="7" id="KW-1185">Reference proteome</keyword>
<dbReference type="EMBL" id="AEVG01000101">
    <property type="protein sequence ID" value="EFX91505.1"/>
    <property type="molecule type" value="Genomic_DNA"/>
</dbReference>
<dbReference type="HOGENOM" id="CLU_044414_1_0_6"/>
<comment type="caution">
    <text evidence="6">The sequence shown here is derived from an EMBL/GenBank/DDBJ whole genome shotgun (WGS) entry which is preliminary data.</text>
</comment>
<evidence type="ECO:0000256" key="2">
    <source>
        <dbReference type="ARBA" id="ARBA00022692"/>
    </source>
</evidence>
<feature type="transmembrane region" description="Helical" evidence="5">
    <location>
        <begin position="65"/>
        <end position="84"/>
    </location>
</feature>
<dbReference type="Gene3D" id="1.50.10.150">
    <property type="entry name" value="Voltage-dependent anion channel"/>
    <property type="match status" value="1"/>
</dbReference>
<evidence type="ECO:0000256" key="1">
    <source>
        <dbReference type="ARBA" id="ARBA00004141"/>
    </source>
</evidence>
<comment type="subcellular location">
    <subcellularLocation>
        <location evidence="1">Membrane</location>
        <topology evidence="1">Multi-pass membrane protein</topology>
    </subcellularLocation>
</comment>
<feature type="transmembrane region" description="Helical" evidence="5">
    <location>
        <begin position="96"/>
        <end position="119"/>
    </location>
</feature>
<reference evidence="6 7" key="1">
    <citation type="submission" date="2011-01" db="EMBL/GenBank/DDBJ databases">
        <authorList>
            <person name="Muzny D."/>
            <person name="Qin X."/>
            <person name="Deng J."/>
            <person name="Jiang H."/>
            <person name="Liu Y."/>
            <person name="Qu J."/>
            <person name="Song X.-Z."/>
            <person name="Zhang L."/>
            <person name="Thornton R."/>
            <person name="Coyle M."/>
            <person name="Francisco L."/>
            <person name="Jackson L."/>
            <person name="Javaid M."/>
            <person name="Korchina V."/>
            <person name="Kovar C."/>
            <person name="Mata R."/>
            <person name="Mathew T."/>
            <person name="Ngo R."/>
            <person name="Nguyen L."/>
            <person name="Nguyen N."/>
            <person name="Okwuonu G."/>
            <person name="Ongeri F."/>
            <person name="Pham C."/>
            <person name="Simmons D."/>
            <person name="Wilczek-Boney K."/>
            <person name="Hale W."/>
            <person name="Jakkamsetti A."/>
            <person name="Pham P."/>
            <person name="Ruth R."/>
            <person name="San Lucas F."/>
            <person name="Warren J."/>
            <person name="Zhang J."/>
            <person name="Zhao Z."/>
            <person name="Zhou C."/>
            <person name="Zhu D."/>
            <person name="Lee S."/>
            <person name="Bess C."/>
            <person name="Blankenburg K."/>
            <person name="Forbes L."/>
            <person name="Fu Q."/>
            <person name="Gubbala S."/>
            <person name="Hirani K."/>
            <person name="Jayaseelan J.C."/>
            <person name="Lara F."/>
            <person name="Munidasa M."/>
            <person name="Palculict T."/>
            <person name="Patil S."/>
            <person name="Pu L.-L."/>
            <person name="Saada N."/>
            <person name="Tang L."/>
            <person name="Weissenberger G."/>
            <person name="Zhu Y."/>
            <person name="Hemphill L."/>
            <person name="Shang Y."/>
            <person name="Youmans B."/>
            <person name="Ayvaz T."/>
            <person name="Ross M."/>
            <person name="Santibanez J."/>
            <person name="Aqrawi P."/>
            <person name="Gross S."/>
            <person name="Joshi V."/>
            <person name="Fowler G."/>
            <person name="Nazareth L."/>
            <person name="Reid J."/>
            <person name="Worley K."/>
            <person name="Petrosino J."/>
            <person name="Highlander S."/>
            <person name="Gibbs R."/>
        </authorList>
    </citation>
    <scope>NUCLEOTIDE SEQUENCE [LARGE SCALE GENOMIC DNA]</scope>
    <source>
        <strain evidence="6 7">ATCC 25976</strain>
    </source>
</reference>
<dbReference type="InterPro" id="IPR004695">
    <property type="entry name" value="SLAC1/Mae1/Ssu1/TehA"/>
</dbReference>
<keyword evidence="4 5" id="KW-0472">Membrane</keyword>